<accession>A0A0F8X8C1</accession>
<keyword evidence="3" id="KW-1185">Reference proteome</keyword>
<evidence type="ECO:0000313" key="2">
    <source>
        <dbReference type="EMBL" id="KKK25820.1"/>
    </source>
</evidence>
<feature type="chain" id="PRO_5002529431" evidence="1">
    <location>
        <begin position="20"/>
        <end position="138"/>
    </location>
</feature>
<proteinExistence type="predicted"/>
<keyword evidence="1" id="KW-0732">Signal</keyword>
<dbReference type="Proteomes" id="UP000034947">
    <property type="component" value="Unassembled WGS sequence"/>
</dbReference>
<feature type="signal peptide" evidence="1">
    <location>
        <begin position="1"/>
        <end position="19"/>
    </location>
</feature>
<comment type="caution">
    <text evidence="2">The sequence shown here is derived from an EMBL/GenBank/DDBJ whole genome shotgun (WGS) entry which is preliminary data.</text>
</comment>
<sequence>MKAFRLILALGALCTSALGTAVDVDFAKRDIFVPEWEFELTPGGEKVYLNGTAQEVHRELLSRNPKWNEDFGFDSKLEAHAHEKRAELAKRTDFSDAATSAADAGSIAMRVPLLRDALTSSGFLVDRPIRRALVLVVE</sequence>
<gene>
    <name evidence="2" type="ORF">AOCH_006058</name>
</gene>
<dbReference type="VEuPathDB" id="FungiDB:P175DRAFT_0516994"/>
<reference evidence="2 3" key="1">
    <citation type="submission" date="2015-02" db="EMBL/GenBank/DDBJ databases">
        <title>Draft Genome Sequences of Two Closely-Related Aflatoxigenic Aspergillus Species Obtained from the Cote d'Ivoire.</title>
        <authorList>
            <person name="Moore G.G."/>
            <person name="Beltz S.B."/>
            <person name="Mack B.M."/>
        </authorList>
    </citation>
    <scope>NUCLEOTIDE SEQUENCE [LARGE SCALE GENOMIC DNA]</scope>
    <source>
        <strain evidence="2 3">SRRC1432</strain>
    </source>
</reference>
<evidence type="ECO:0000256" key="1">
    <source>
        <dbReference type="SAM" id="SignalP"/>
    </source>
</evidence>
<name>A0A0F8X8C1_9EURO</name>
<dbReference type="AlphaFoldDB" id="A0A0F8X8C1"/>
<protein>
    <submittedName>
        <fullName evidence="2">Uncharacterized protein</fullName>
    </submittedName>
</protein>
<organism evidence="2 3">
    <name type="scientific">Aspergillus ochraceoroseus</name>
    <dbReference type="NCBI Taxonomy" id="138278"/>
    <lineage>
        <taxon>Eukaryota</taxon>
        <taxon>Fungi</taxon>
        <taxon>Dikarya</taxon>
        <taxon>Ascomycota</taxon>
        <taxon>Pezizomycotina</taxon>
        <taxon>Eurotiomycetes</taxon>
        <taxon>Eurotiomycetidae</taxon>
        <taxon>Eurotiales</taxon>
        <taxon>Aspergillaceae</taxon>
        <taxon>Aspergillus</taxon>
        <taxon>Aspergillus subgen. Nidulantes</taxon>
    </lineage>
</organism>
<dbReference type="EMBL" id="JYKN01000083">
    <property type="protein sequence ID" value="KKK25820.1"/>
    <property type="molecule type" value="Genomic_DNA"/>
</dbReference>
<evidence type="ECO:0000313" key="3">
    <source>
        <dbReference type="Proteomes" id="UP000034947"/>
    </source>
</evidence>